<dbReference type="FunFam" id="1.10.287.690:FF:000002">
    <property type="entry name" value="DNA polymerase zeta"/>
    <property type="match status" value="1"/>
</dbReference>
<keyword evidence="4 20" id="KW-0004">4Fe-4S</keyword>
<evidence type="ECO:0000256" key="1">
    <source>
        <dbReference type="ARBA" id="ARBA00001966"/>
    </source>
</evidence>
<feature type="compositionally biased region" description="Low complexity" evidence="21">
    <location>
        <begin position="523"/>
        <end position="534"/>
    </location>
</feature>
<dbReference type="GO" id="GO:0016035">
    <property type="term" value="C:zeta DNA polymerase complex"/>
    <property type="evidence" value="ECO:0007669"/>
    <property type="project" value="InterPro"/>
</dbReference>
<dbReference type="GO" id="GO:0042276">
    <property type="term" value="P:error-prone translesion synthesis"/>
    <property type="evidence" value="ECO:0007669"/>
    <property type="project" value="TreeGrafter"/>
</dbReference>
<organism evidence="27 28">
    <name type="scientific">Hypholoma sublateritium (strain FD-334 SS-4)</name>
    <dbReference type="NCBI Taxonomy" id="945553"/>
    <lineage>
        <taxon>Eukaryota</taxon>
        <taxon>Fungi</taxon>
        <taxon>Dikarya</taxon>
        <taxon>Basidiomycota</taxon>
        <taxon>Agaricomycotina</taxon>
        <taxon>Agaricomycetes</taxon>
        <taxon>Agaricomycetidae</taxon>
        <taxon>Agaricales</taxon>
        <taxon>Agaricineae</taxon>
        <taxon>Strophariaceae</taxon>
        <taxon>Hypholoma</taxon>
    </lineage>
</organism>
<dbReference type="InterPro" id="IPR017964">
    <property type="entry name" value="DNA-dir_DNA_pol_B_CS"/>
</dbReference>
<evidence type="ECO:0000256" key="11">
    <source>
        <dbReference type="ARBA" id="ARBA00022833"/>
    </source>
</evidence>
<comment type="subcellular location">
    <subcellularLocation>
        <location evidence="2 20">Nucleus</location>
    </subcellularLocation>
</comment>
<evidence type="ECO:0000259" key="26">
    <source>
        <dbReference type="Pfam" id="PF24065"/>
    </source>
</evidence>
<evidence type="ECO:0000256" key="14">
    <source>
        <dbReference type="ARBA" id="ARBA00023014"/>
    </source>
</evidence>
<dbReference type="PROSITE" id="PS00116">
    <property type="entry name" value="DNA_POLYMERASE_B"/>
    <property type="match status" value="1"/>
</dbReference>
<evidence type="ECO:0000259" key="24">
    <source>
        <dbReference type="Pfam" id="PF14260"/>
    </source>
</evidence>
<keyword evidence="14 20" id="KW-0411">Iron-sulfur</keyword>
<dbReference type="InterPro" id="IPR012337">
    <property type="entry name" value="RNaseH-like_sf"/>
</dbReference>
<dbReference type="InterPro" id="IPR030559">
    <property type="entry name" value="PolZ_Rev3"/>
</dbReference>
<dbReference type="Pfam" id="PF00136">
    <property type="entry name" value="DNA_pol_B"/>
    <property type="match status" value="1"/>
</dbReference>
<feature type="region of interest" description="Disordered" evidence="21">
    <location>
        <begin position="363"/>
        <end position="386"/>
    </location>
</feature>
<keyword evidence="17 20" id="KW-0539">Nucleus</keyword>
<feature type="compositionally biased region" description="Basic and acidic residues" evidence="21">
    <location>
        <begin position="503"/>
        <end position="519"/>
    </location>
</feature>
<dbReference type="InterPro" id="IPR043502">
    <property type="entry name" value="DNA/RNA_pol_sf"/>
</dbReference>
<dbReference type="InterPro" id="IPR025687">
    <property type="entry name" value="Znf-C4pol"/>
</dbReference>
<keyword evidence="13 20" id="KW-0408">Iron</keyword>
<dbReference type="InterPro" id="IPR006134">
    <property type="entry name" value="DNA-dir_DNA_pol_B_multi_dom"/>
</dbReference>
<dbReference type="GO" id="GO:0000166">
    <property type="term" value="F:nucleotide binding"/>
    <property type="evidence" value="ECO:0007669"/>
    <property type="project" value="InterPro"/>
</dbReference>
<evidence type="ECO:0000256" key="21">
    <source>
        <dbReference type="SAM" id="MobiDB-lite"/>
    </source>
</evidence>
<dbReference type="Pfam" id="PF24055">
    <property type="entry name" value="POL3_N"/>
    <property type="match status" value="1"/>
</dbReference>
<dbReference type="OrthoDB" id="2414538at2759"/>
<evidence type="ECO:0000256" key="12">
    <source>
        <dbReference type="ARBA" id="ARBA00022932"/>
    </source>
</evidence>
<dbReference type="InterPro" id="IPR006133">
    <property type="entry name" value="DNA-dir_DNA_pol_B_exonuc"/>
</dbReference>
<dbReference type="EC" id="2.7.7.7" evidence="20"/>
<keyword evidence="12 20" id="KW-0239">DNA-directed DNA polymerase</keyword>
<protein>
    <recommendedName>
        <fullName evidence="20">DNA polymerase</fullName>
        <ecNumber evidence="20">2.7.7.7</ecNumber>
    </recommendedName>
</protein>
<dbReference type="InterPro" id="IPR056435">
    <property type="entry name" value="DPOD/Z_N"/>
</dbReference>
<evidence type="ECO:0000256" key="6">
    <source>
        <dbReference type="ARBA" id="ARBA00022695"/>
    </source>
</evidence>
<dbReference type="SMART" id="SM00486">
    <property type="entry name" value="POLBc"/>
    <property type="match status" value="1"/>
</dbReference>
<keyword evidence="8 20" id="KW-0479">Metal-binding</keyword>
<dbReference type="InterPro" id="IPR042087">
    <property type="entry name" value="DNA_pol_B_thumb"/>
</dbReference>
<comment type="subunit">
    <text evidence="19">Forms DNA polymerase zeta with REV7.</text>
</comment>
<dbReference type="Gene3D" id="3.30.420.10">
    <property type="entry name" value="Ribonuclease H-like superfamily/Ribonuclease H"/>
    <property type="match status" value="1"/>
</dbReference>
<dbReference type="SUPFAM" id="SSF53098">
    <property type="entry name" value="Ribonuclease H-like"/>
    <property type="match status" value="1"/>
</dbReference>
<feature type="domain" description="C4-type zinc-finger of DNA polymerase delta" evidence="24">
    <location>
        <begin position="1509"/>
        <end position="1578"/>
    </location>
</feature>
<dbReference type="PRINTS" id="PR00106">
    <property type="entry name" value="DNAPOLB"/>
</dbReference>
<keyword evidence="28" id="KW-1185">Reference proteome</keyword>
<evidence type="ECO:0000256" key="19">
    <source>
        <dbReference type="ARBA" id="ARBA00066055"/>
    </source>
</evidence>
<dbReference type="InterPro" id="IPR056447">
    <property type="entry name" value="REV3_N"/>
</dbReference>
<reference evidence="28" key="1">
    <citation type="submission" date="2014-04" db="EMBL/GenBank/DDBJ databases">
        <title>Evolutionary Origins and Diversification of the Mycorrhizal Mutualists.</title>
        <authorList>
            <consortium name="DOE Joint Genome Institute"/>
            <consortium name="Mycorrhizal Genomics Consortium"/>
            <person name="Kohler A."/>
            <person name="Kuo A."/>
            <person name="Nagy L.G."/>
            <person name="Floudas D."/>
            <person name="Copeland A."/>
            <person name="Barry K.W."/>
            <person name="Cichocki N."/>
            <person name="Veneault-Fourrey C."/>
            <person name="LaButti K."/>
            <person name="Lindquist E.A."/>
            <person name="Lipzen A."/>
            <person name="Lundell T."/>
            <person name="Morin E."/>
            <person name="Murat C."/>
            <person name="Riley R."/>
            <person name="Ohm R."/>
            <person name="Sun H."/>
            <person name="Tunlid A."/>
            <person name="Henrissat B."/>
            <person name="Grigoriev I.V."/>
            <person name="Hibbett D.S."/>
            <person name="Martin F."/>
        </authorList>
    </citation>
    <scope>NUCLEOTIDE SEQUENCE [LARGE SCALE GENOMIC DNA]</scope>
    <source>
        <strain evidence="28">FD-334 SS-4</strain>
    </source>
</reference>
<dbReference type="PANTHER" id="PTHR45812">
    <property type="entry name" value="DNA POLYMERASE ZETA CATALYTIC SUBUNIT"/>
    <property type="match status" value="1"/>
</dbReference>
<evidence type="ECO:0000256" key="15">
    <source>
        <dbReference type="ARBA" id="ARBA00023125"/>
    </source>
</evidence>
<dbReference type="GO" id="GO:0006260">
    <property type="term" value="P:DNA replication"/>
    <property type="evidence" value="ECO:0007669"/>
    <property type="project" value="UniProtKB-KW"/>
</dbReference>
<name>A0A0D2PLL8_HYPSF</name>
<dbReference type="Gene3D" id="1.10.287.690">
    <property type="entry name" value="Helix hairpin bin"/>
    <property type="match status" value="1"/>
</dbReference>
<dbReference type="FunFam" id="1.10.132.60:FF:000007">
    <property type="entry name" value="DNA polymerase"/>
    <property type="match status" value="1"/>
</dbReference>
<dbReference type="GO" id="GO:0051539">
    <property type="term" value="F:4 iron, 4 sulfur cluster binding"/>
    <property type="evidence" value="ECO:0007669"/>
    <property type="project" value="UniProtKB-KW"/>
</dbReference>
<keyword evidence="9" id="KW-0227">DNA damage</keyword>
<comment type="cofactor">
    <cofactor evidence="1 20">
        <name>[4Fe-4S] cluster</name>
        <dbReference type="ChEBI" id="CHEBI:49883"/>
    </cofactor>
</comment>
<dbReference type="CDD" id="cd05778">
    <property type="entry name" value="DNA_polB_zeta_exo"/>
    <property type="match status" value="1"/>
</dbReference>
<dbReference type="GO" id="GO:0000724">
    <property type="term" value="P:double-strand break repair via homologous recombination"/>
    <property type="evidence" value="ECO:0007669"/>
    <property type="project" value="TreeGrafter"/>
</dbReference>
<dbReference type="Proteomes" id="UP000054270">
    <property type="component" value="Unassembled WGS sequence"/>
</dbReference>
<evidence type="ECO:0000256" key="17">
    <source>
        <dbReference type="ARBA" id="ARBA00023242"/>
    </source>
</evidence>
<evidence type="ECO:0000259" key="25">
    <source>
        <dbReference type="Pfam" id="PF24055"/>
    </source>
</evidence>
<accession>A0A0D2PLL8</accession>
<keyword evidence="6 20" id="KW-0548">Nucleotidyltransferase</keyword>
<keyword evidence="11 20" id="KW-0862">Zinc</keyword>
<feature type="domain" description="DNA polymerase delta/zeta catalytic subunit N-terminal" evidence="25">
    <location>
        <begin position="68"/>
        <end position="149"/>
    </location>
</feature>
<dbReference type="STRING" id="945553.A0A0D2PLL8"/>
<keyword evidence="7 20" id="KW-0235">DNA replication</keyword>
<sequence length="1646" mass="185527">MSEYNVTPSNQIVQGAAGSPRLEVRINQIDYVLAPPGELDNSSLPRVPVLRIFGTSSTSQTACVHVHQIYPYFYVEYTGKLGPRHVQKYISRLSRSLNHAISVSLQKDPLSLKSRFVRAIVLVKGVHFYGFHSSYSPFLKIYAANPAYVTRMVSILQTGSVMGNRFHVFESHLSYILQFLCDFDLYGCGIISIEDALERCPAGDSKSSESSQVAFEASPYFRESRLPLEVDIIPAHILNRHRLLPRNLHHRLDTSIPELSSDPLILSIRELWEDERKHRQALGLNPSPEMPTDPSESSRDVSAEWISEARWWESIRERIEREHNIQVPDYDAKENGWERFVMTTFESVESLWEKKYRAWKPEARGSEHLEKDVKPDIDAQPPDYSWDAQSQLSLDSEEDSQIEVDISMFSDQEMNRLEQEETDRWNAEAEHLHLHMDGEENVDEVDEEDTIHEEDVHPESPHIIACDTGIKDADPFAQDAGGLPPEPQQVYELKEPPSPSSFRRPERRQGSPNSLKDDSQSVPPALDLSPDLPSTKSISKTVAAPYSQIRLQISPIGATLQNLDIEESEQQSGEPVDASQLVDNLPAGTPALTADKRFSLITARAVKLSAAFDHCKSTSSNQFIYSLNPPSSKTLAAEFKALGLPSKIYQAPYYSRDEDIPEQSREYAGLMYRLKGGKGIASLEEWCANGNSPEIRQSTPELQLNSIGVGGWEYANHPPSFKEVRRSLHLLNVESEIAKSRPTFKSQIEGPTQGNLSGFKATPIGGKKLPARQSAGMSVLSVEIFVPTHGNKVPNSESDEVVAIFCAYHISGTDDFQSSVLVTAGSHLDWRRLRYPNMIVLPTELDIINKLVEVVLELDPDIITGWEVQNSSWGYLEARGGTFDLSITELISRAPQRFSGASYDQWASRKASTLKVVGRHVLNLWRVMRSERILTIYTFEHVVFDVLQRRVPRYSYRTLTDWYHSNVPAHAAHLFEHLSMHAIVNLQLLEVTEVITKTAEFARVFGVDFFSVLSRGSQYKVESFMFRLAKPESFVLISPSKADVGRQNGAECMPLIMEPQSAFYSSPLLVLDFQSLYPSLMIAYNYCYSTCLGRVSDFQGRNQFGVVDDLRLPPNLLEKLQSHITVAPNGMIYVKPNVRKGLLGRLLTELLETRVMVKQAMKRVGADKTRRRTLDARQLSLKYIANVIYGYTSASFSGRMPAVEIADSIVQSGRETLEKAIDIIDSTAKWGAKVVYGDTDSVFVYLPGKTKEEAFALGYEICDTITAMNPAPIKLKFEKVYLPCVLMAKKRYVGFKYESIDDVDPVFDAKGIETVRRDGVLAQRKMVETCLKILFRTQDLSEVKSYCCRSWTKLLENRAPVQDFIFAKEVKMGTYSNKGPPPPGVVIAARKMISDPNDEPRYGDRVPYVIIRSSTGYRLVDRAMDPLEFMENSELRLDGVYYITKVLIPPLERIFNLVGADVRQWFNEMPRTIVPELVSPRKPARVPTSSNPNVEDVHILNGHFSSTQCLSCGEPGSQSLCEECCDVSAETLANLNYRIRAREERLKSTHDICVSCTNVAPSDFIHCESLDCQWFYARRKAQTGMELVPLLTEASEELAEAMRQIENAEEEDSAYGVSDMEDAGLYALESPEVQYVEVDDDDDMYL</sequence>
<dbReference type="GO" id="GO:0008270">
    <property type="term" value="F:zinc ion binding"/>
    <property type="evidence" value="ECO:0007669"/>
    <property type="project" value="UniProtKB-KW"/>
</dbReference>
<evidence type="ECO:0000256" key="9">
    <source>
        <dbReference type="ARBA" id="ARBA00022763"/>
    </source>
</evidence>
<dbReference type="GO" id="GO:0005634">
    <property type="term" value="C:nucleus"/>
    <property type="evidence" value="ECO:0007669"/>
    <property type="project" value="UniProtKB-SubCell"/>
</dbReference>
<dbReference type="EMBL" id="KN817519">
    <property type="protein sequence ID" value="KJA29231.1"/>
    <property type="molecule type" value="Genomic_DNA"/>
</dbReference>
<dbReference type="CDD" id="cd05534">
    <property type="entry name" value="POLBc_zeta"/>
    <property type="match status" value="1"/>
</dbReference>
<dbReference type="Pfam" id="PF24065">
    <property type="entry name" value="REV3_N"/>
    <property type="match status" value="1"/>
</dbReference>
<dbReference type="Gene3D" id="3.90.1600.10">
    <property type="entry name" value="Palm domain of DNA polymerase"/>
    <property type="match status" value="1"/>
</dbReference>
<evidence type="ECO:0000259" key="23">
    <source>
        <dbReference type="Pfam" id="PF03104"/>
    </source>
</evidence>
<dbReference type="SUPFAM" id="SSF56672">
    <property type="entry name" value="DNA/RNA polymerases"/>
    <property type="match status" value="1"/>
</dbReference>
<dbReference type="PANTHER" id="PTHR45812:SF1">
    <property type="entry name" value="DNA POLYMERASE ZETA CATALYTIC SUBUNIT"/>
    <property type="match status" value="1"/>
</dbReference>
<evidence type="ECO:0000313" key="27">
    <source>
        <dbReference type="EMBL" id="KJA29231.1"/>
    </source>
</evidence>
<keyword evidence="16" id="KW-0234">DNA repair</keyword>
<comment type="catalytic activity">
    <reaction evidence="18 20">
        <text>DNA(n) + a 2'-deoxyribonucleoside 5'-triphosphate = DNA(n+1) + diphosphate</text>
        <dbReference type="Rhea" id="RHEA:22508"/>
        <dbReference type="Rhea" id="RHEA-COMP:17339"/>
        <dbReference type="Rhea" id="RHEA-COMP:17340"/>
        <dbReference type="ChEBI" id="CHEBI:33019"/>
        <dbReference type="ChEBI" id="CHEBI:61560"/>
        <dbReference type="ChEBI" id="CHEBI:173112"/>
        <dbReference type="EC" id="2.7.7.7"/>
    </reaction>
</comment>
<proteinExistence type="inferred from homology"/>
<dbReference type="Gene3D" id="1.10.132.60">
    <property type="entry name" value="DNA polymerase family B, C-terminal domain"/>
    <property type="match status" value="1"/>
</dbReference>
<evidence type="ECO:0000256" key="10">
    <source>
        <dbReference type="ARBA" id="ARBA00022771"/>
    </source>
</evidence>
<dbReference type="OMA" id="GRNKMGF"/>
<evidence type="ECO:0000313" key="28">
    <source>
        <dbReference type="Proteomes" id="UP000054270"/>
    </source>
</evidence>
<feature type="domain" description="DNA-directed DNA polymerase family B multifunctional" evidence="22">
    <location>
        <begin position="1009"/>
        <end position="1456"/>
    </location>
</feature>
<evidence type="ECO:0000256" key="16">
    <source>
        <dbReference type="ARBA" id="ARBA00023204"/>
    </source>
</evidence>
<evidence type="ECO:0000256" key="7">
    <source>
        <dbReference type="ARBA" id="ARBA00022705"/>
    </source>
</evidence>
<dbReference type="InterPro" id="IPR006172">
    <property type="entry name" value="DNA-dir_DNA_pol_B"/>
</dbReference>
<dbReference type="InterPro" id="IPR023211">
    <property type="entry name" value="DNA_pol_palm_dom_sf"/>
</dbReference>
<dbReference type="Pfam" id="PF14260">
    <property type="entry name" value="zf-C4pol"/>
    <property type="match status" value="1"/>
</dbReference>
<feature type="region of interest" description="Disordered" evidence="21">
    <location>
        <begin position="472"/>
        <end position="534"/>
    </location>
</feature>
<dbReference type="GO" id="GO:0003887">
    <property type="term" value="F:DNA-directed DNA polymerase activity"/>
    <property type="evidence" value="ECO:0007669"/>
    <property type="project" value="UniProtKB-KW"/>
</dbReference>
<keyword evidence="5 20" id="KW-0808">Transferase</keyword>
<evidence type="ECO:0000256" key="20">
    <source>
        <dbReference type="RuleBase" id="RU000442"/>
    </source>
</evidence>
<dbReference type="GO" id="GO:0003677">
    <property type="term" value="F:DNA binding"/>
    <property type="evidence" value="ECO:0007669"/>
    <property type="project" value="UniProtKB-KW"/>
</dbReference>
<gene>
    <name evidence="27" type="ORF">HYPSUDRAFT_32622</name>
</gene>
<evidence type="ECO:0000259" key="22">
    <source>
        <dbReference type="Pfam" id="PF00136"/>
    </source>
</evidence>
<keyword evidence="10 20" id="KW-0863">Zinc-finger</keyword>
<feature type="compositionally biased region" description="Basic and acidic residues" evidence="21">
    <location>
        <begin position="363"/>
        <end position="377"/>
    </location>
</feature>
<evidence type="ECO:0000256" key="8">
    <source>
        <dbReference type="ARBA" id="ARBA00022723"/>
    </source>
</evidence>
<dbReference type="Pfam" id="PF03104">
    <property type="entry name" value="DNA_pol_B_exo1"/>
    <property type="match status" value="1"/>
</dbReference>
<evidence type="ECO:0000256" key="3">
    <source>
        <dbReference type="ARBA" id="ARBA00005755"/>
    </source>
</evidence>
<evidence type="ECO:0000256" key="2">
    <source>
        <dbReference type="ARBA" id="ARBA00004123"/>
    </source>
</evidence>
<evidence type="ECO:0000256" key="13">
    <source>
        <dbReference type="ARBA" id="ARBA00023004"/>
    </source>
</evidence>
<feature type="domain" description="DNA polymerase zeta catalytic subunit N-terminal" evidence="26">
    <location>
        <begin position="22"/>
        <end position="67"/>
    </location>
</feature>
<keyword evidence="15 20" id="KW-0238">DNA-binding</keyword>
<comment type="similarity">
    <text evidence="3 20">Belongs to the DNA polymerase type-B family.</text>
</comment>
<dbReference type="Gene3D" id="3.30.342.10">
    <property type="entry name" value="DNA Polymerase, chain B, domain 1"/>
    <property type="match status" value="1"/>
</dbReference>
<evidence type="ECO:0000256" key="4">
    <source>
        <dbReference type="ARBA" id="ARBA00022485"/>
    </source>
</evidence>
<feature type="domain" description="DNA-directed DNA polymerase family B exonuclease" evidence="23">
    <location>
        <begin position="773"/>
        <end position="940"/>
    </location>
</feature>
<evidence type="ECO:0000256" key="18">
    <source>
        <dbReference type="ARBA" id="ARBA00049244"/>
    </source>
</evidence>
<dbReference type="InterPro" id="IPR036397">
    <property type="entry name" value="RNaseH_sf"/>
</dbReference>
<evidence type="ECO:0000256" key="5">
    <source>
        <dbReference type="ARBA" id="ARBA00022679"/>
    </source>
</evidence>